<reference evidence="2 3" key="1">
    <citation type="submission" date="2022-09" db="EMBL/GenBank/DDBJ databases">
        <title>Chryseobacterium oleae sp.nov., isolated from the inter-root soil of Pyrola calliantha H. Andr. in Tibet.</title>
        <authorList>
            <person name="Li Z."/>
        </authorList>
    </citation>
    <scope>NUCLEOTIDE SEQUENCE [LARGE SCALE GENOMIC DNA]</scope>
    <source>
        <strain evidence="3">pc1-10</strain>
    </source>
</reference>
<accession>A0ABT2IWE3</accession>
<feature type="domain" description="Streptomycin biosynthesis protein StrF" evidence="1">
    <location>
        <begin position="4"/>
        <end position="198"/>
    </location>
</feature>
<name>A0ABT2IWE3_9FLAO</name>
<evidence type="ECO:0000313" key="2">
    <source>
        <dbReference type="EMBL" id="MCT2563137.1"/>
    </source>
</evidence>
<gene>
    <name evidence="2" type="ORF">N0B48_14685</name>
</gene>
<dbReference type="Pfam" id="PF13712">
    <property type="entry name" value="Glyco_tranf_2_5"/>
    <property type="match status" value="1"/>
</dbReference>
<dbReference type="EMBL" id="JAOAMU010000004">
    <property type="protein sequence ID" value="MCT2563137.1"/>
    <property type="molecule type" value="Genomic_DNA"/>
</dbReference>
<evidence type="ECO:0000259" key="1">
    <source>
        <dbReference type="Pfam" id="PF13712"/>
    </source>
</evidence>
<organism evidence="2 3">
    <name type="scientific">Chryseobacterium herbae</name>
    <dbReference type="NCBI Taxonomy" id="2976476"/>
    <lineage>
        <taxon>Bacteria</taxon>
        <taxon>Pseudomonadati</taxon>
        <taxon>Bacteroidota</taxon>
        <taxon>Flavobacteriia</taxon>
        <taxon>Flavobacteriales</taxon>
        <taxon>Weeksellaceae</taxon>
        <taxon>Chryseobacterium group</taxon>
        <taxon>Chryseobacterium</taxon>
    </lineage>
</organism>
<evidence type="ECO:0000313" key="3">
    <source>
        <dbReference type="Proteomes" id="UP001525566"/>
    </source>
</evidence>
<dbReference type="RefSeq" id="WP_259839507.1">
    <property type="nucleotide sequence ID" value="NZ_JAOAMU010000004.1"/>
</dbReference>
<dbReference type="Proteomes" id="UP001525566">
    <property type="component" value="Unassembled WGS sequence"/>
</dbReference>
<comment type="caution">
    <text evidence="2">The sequence shown here is derived from an EMBL/GenBank/DDBJ whole genome shotgun (WGS) entry which is preliminary data.</text>
</comment>
<proteinExistence type="predicted"/>
<sequence length="292" mass="34204">MLSIIISSYQKTYYDDLVKNISETIGDGFQYEIIQIWNPNLMGITQAYNQGAEQSVYGNLLFIHEDILFHTNDWGKKLMAHLNQPNVGIIGLAGSSYVPVAPSSWTVSEQYNFVHILQGNKEKSSSTLINTTKEHLHKVYAVDGVFIAVKKEVFNAFKFNEELLKGFHGYDLDFSLRVSRTFQNYIIDDILIEHFSQGNLDQKWLDANILIKQKQGSDFQKIPDPETEKKIFLSFLYNYFQYYPVDQKNILFTMKFYPFKRINFKDHFLIAKKYYHYLRYASEINKKLNTTK</sequence>
<protein>
    <submittedName>
        <fullName evidence="2">Glycosyltransferase family protein</fullName>
    </submittedName>
</protein>
<dbReference type="InterPro" id="IPR059123">
    <property type="entry name" value="StrF_dom"/>
</dbReference>
<dbReference type="SUPFAM" id="SSF53448">
    <property type="entry name" value="Nucleotide-diphospho-sugar transferases"/>
    <property type="match status" value="1"/>
</dbReference>
<keyword evidence="3" id="KW-1185">Reference proteome</keyword>
<dbReference type="InterPro" id="IPR029044">
    <property type="entry name" value="Nucleotide-diphossugar_trans"/>
</dbReference>
<dbReference type="Gene3D" id="3.90.550.10">
    <property type="entry name" value="Spore Coat Polysaccharide Biosynthesis Protein SpsA, Chain A"/>
    <property type="match status" value="1"/>
</dbReference>